<dbReference type="Gene3D" id="3.30.40.10">
    <property type="entry name" value="Zinc/RING finger domain, C3HC4 (zinc finger)"/>
    <property type="match status" value="1"/>
</dbReference>
<evidence type="ECO:0000256" key="2">
    <source>
        <dbReference type="ARBA" id="ARBA00022771"/>
    </source>
</evidence>
<evidence type="ECO:0000313" key="7">
    <source>
        <dbReference type="EMBL" id="SCV01769.1"/>
    </source>
</evidence>
<reference evidence="8" key="1">
    <citation type="submission" date="2016-03" db="EMBL/GenBank/DDBJ databases">
        <authorList>
            <person name="Devillers Hugo."/>
        </authorList>
    </citation>
    <scope>NUCLEOTIDE SEQUENCE [LARGE SCALE GENOMIC DNA]</scope>
</reference>
<keyword evidence="3" id="KW-0862">Zinc</keyword>
<dbReference type="GO" id="GO:0008270">
    <property type="term" value="F:zinc ion binding"/>
    <property type="evidence" value="ECO:0007669"/>
    <property type="project" value="UniProtKB-KW"/>
</dbReference>
<dbReference type="SUPFAM" id="SSF57850">
    <property type="entry name" value="RING/U-box"/>
    <property type="match status" value="1"/>
</dbReference>
<dbReference type="InterPro" id="IPR013083">
    <property type="entry name" value="Znf_RING/FYVE/PHD"/>
</dbReference>
<feature type="compositionally biased region" description="Polar residues" evidence="5">
    <location>
        <begin position="153"/>
        <end position="168"/>
    </location>
</feature>
<feature type="compositionally biased region" description="Acidic residues" evidence="5">
    <location>
        <begin position="172"/>
        <end position="185"/>
    </location>
</feature>
<accession>A0A1G4KBW8</accession>
<feature type="compositionally biased region" description="Basic and acidic residues" evidence="5">
    <location>
        <begin position="198"/>
        <end position="211"/>
    </location>
</feature>
<keyword evidence="2 4" id="KW-0863">Zinc-finger</keyword>
<feature type="region of interest" description="Disordered" evidence="5">
    <location>
        <begin position="134"/>
        <end position="314"/>
    </location>
</feature>
<feature type="domain" description="RING-type" evidence="6">
    <location>
        <begin position="5"/>
        <end position="36"/>
    </location>
</feature>
<evidence type="ECO:0000256" key="4">
    <source>
        <dbReference type="PROSITE-ProRule" id="PRU00175"/>
    </source>
</evidence>
<dbReference type="Pfam" id="PF15227">
    <property type="entry name" value="zf-C3HC4_4"/>
    <property type="match status" value="1"/>
</dbReference>
<proteinExistence type="predicted"/>
<feature type="compositionally biased region" description="Acidic residues" evidence="5">
    <location>
        <begin position="212"/>
        <end position="234"/>
    </location>
</feature>
<evidence type="ECO:0000256" key="5">
    <source>
        <dbReference type="SAM" id="MobiDB-lite"/>
    </source>
</evidence>
<feature type="compositionally biased region" description="Basic and acidic residues" evidence="5">
    <location>
        <begin position="288"/>
        <end position="297"/>
    </location>
</feature>
<dbReference type="InterPro" id="IPR017907">
    <property type="entry name" value="Znf_RING_CS"/>
</dbReference>
<evidence type="ECO:0000313" key="8">
    <source>
        <dbReference type="Proteomes" id="UP000189911"/>
    </source>
</evidence>
<dbReference type="OrthoDB" id="6105938at2759"/>
<keyword evidence="8" id="KW-1185">Reference proteome</keyword>
<dbReference type="Proteomes" id="UP000189911">
    <property type="component" value="Chromosome F"/>
</dbReference>
<evidence type="ECO:0000256" key="3">
    <source>
        <dbReference type="ARBA" id="ARBA00022833"/>
    </source>
</evidence>
<evidence type="ECO:0000259" key="6">
    <source>
        <dbReference type="PROSITE" id="PS50089"/>
    </source>
</evidence>
<dbReference type="PROSITE" id="PS50089">
    <property type="entry name" value="ZF_RING_2"/>
    <property type="match status" value="1"/>
</dbReference>
<dbReference type="InterPro" id="IPR001841">
    <property type="entry name" value="Znf_RING"/>
</dbReference>
<name>A0A1G4KBW8_9SACH</name>
<protein>
    <submittedName>
        <fullName evidence="7">LANO_0F13432g1_1</fullName>
    </submittedName>
</protein>
<dbReference type="EMBL" id="LT598452">
    <property type="protein sequence ID" value="SCV01769.1"/>
    <property type="molecule type" value="Genomic_DNA"/>
</dbReference>
<evidence type="ECO:0000256" key="1">
    <source>
        <dbReference type="ARBA" id="ARBA00022723"/>
    </source>
</evidence>
<dbReference type="AlphaFoldDB" id="A0A1G4KBW8"/>
<organism evidence="7 8">
    <name type="scientific">Lachancea nothofagi CBS 11611</name>
    <dbReference type="NCBI Taxonomy" id="1266666"/>
    <lineage>
        <taxon>Eukaryota</taxon>
        <taxon>Fungi</taxon>
        <taxon>Dikarya</taxon>
        <taxon>Ascomycota</taxon>
        <taxon>Saccharomycotina</taxon>
        <taxon>Saccharomycetes</taxon>
        <taxon>Saccharomycetales</taxon>
        <taxon>Saccharomycetaceae</taxon>
        <taxon>Lachancea</taxon>
    </lineage>
</organism>
<dbReference type="PROSITE" id="PS00518">
    <property type="entry name" value="ZF_RING_1"/>
    <property type="match status" value="1"/>
</dbReference>
<sequence length="314" mass="35461">MYVPVMTTCGHNYCYDCISNWLVSNNANELTCPQCRQPLKDPPALNSALQHLLNIIIDLCAPGDARQDRTRAESVAQYKDDVDNNTLYKDVFNNTAMAVVDDDDGVARCSNCHWEVEGDVCPHCSARMRNRTADYDEEEDDDEQILSDESLERSNNLRYGSHRQTSGLLQDVEAESDYESEPESDIDNRPTFGGAREILNHINERDRRRQSDDDDDERDSDLDSFIVDEAEAEQSSDQSGGSPDANPRVVQLDGSDEDSHESHDSDFYEHNDDGGFASGDSLDISNNDNDKDNESGRKVRKRRFQVLDDSDEDE</sequence>
<feature type="compositionally biased region" description="Acidic residues" evidence="5">
    <location>
        <begin position="135"/>
        <end position="146"/>
    </location>
</feature>
<gene>
    <name evidence="7" type="ORF">LANO_0F13432G</name>
</gene>
<feature type="compositionally biased region" description="Basic and acidic residues" evidence="5">
    <location>
        <begin position="260"/>
        <end position="273"/>
    </location>
</feature>
<keyword evidence="1" id="KW-0479">Metal-binding</keyword>